<comment type="caution">
    <text evidence="1">The sequence shown here is derived from an EMBL/GenBank/DDBJ whole genome shotgun (WGS) entry which is preliminary data.</text>
</comment>
<keyword evidence="2" id="KW-1185">Reference proteome</keyword>
<name>A0A9P8CC58_9HELO</name>
<evidence type="ECO:0000313" key="1">
    <source>
        <dbReference type="EMBL" id="KAG9241604.1"/>
    </source>
</evidence>
<sequence>MLYRLPELSVPGPVLLKGFHFSPFLSWMLFRYLIDPVDVVYANLFSMLPKWLAGKDSISFNHGVTTHQSRYQELVISYVSLGRIRSILLDGLMQLDVHGNDPEDY</sequence>
<dbReference type="OrthoDB" id="6417021at2759"/>
<organism evidence="1 2">
    <name type="scientific">Calycina marina</name>
    <dbReference type="NCBI Taxonomy" id="1763456"/>
    <lineage>
        <taxon>Eukaryota</taxon>
        <taxon>Fungi</taxon>
        <taxon>Dikarya</taxon>
        <taxon>Ascomycota</taxon>
        <taxon>Pezizomycotina</taxon>
        <taxon>Leotiomycetes</taxon>
        <taxon>Helotiales</taxon>
        <taxon>Pezizellaceae</taxon>
        <taxon>Calycina</taxon>
    </lineage>
</organism>
<accession>A0A9P8CC58</accession>
<dbReference type="AlphaFoldDB" id="A0A9P8CC58"/>
<reference evidence="1" key="1">
    <citation type="journal article" date="2021" name="IMA Fungus">
        <title>Genomic characterization of three marine fungi, including Emericellopsis atlantica sp. nov. with signatures of a generalist lifestyle and marine biomass degradation.</title>
        <authorList>
            <person name="Hagestad O.C."/>
            <person name="Hou L."/>
            <person name="Andersen J.H."/>
            <person name="Hansen E.H."/>
            <person name="Altermark B."/>
            <person name="Li C."/>
            <person name="Kuhnert E."/>
            <person name="Cox R.J."/>
            <person name="Crous P.W."/>
            <person name="Spatafora J.W."/>
            <person name="Lail K."/>
            <person name="Amirebrahimi M."/>
            <person name="Lipzen A."/>
            <person name="Pangilinan J."/>
            <person name="Andreopoulos W."/>
            <person name="Hayes R.D."/>
            <person name="Ng V."/>
            <person name="Grigoriev I.V."/>
            <person name="Jackson S.A."/>
            <person name="Sutton T.D.S."/>
            <person name="Dobson A.D.W."/>
            <person name="Rama T."/>
        </authorList>
    </citation>
    <scope>NUCLEOTIDE SEQUENCE</scope>
    <source>
        <strain evidence="1">TRa3180A</strain>
    </source>
</reference>
<evidence type="ECO:0000313" key="2">
    <source>
        <dbReference type="Proteomes" id="UP000887226"/>
    </source>
</evidence>
<proteinExistence type="predicted"/>
<gene>
    <name evidence="1" type="ORF">BJ878DRAFT_219336</name>
</gene>
<protein>
    <submittedName>
        <fullName evidence="1">Uncharacterized protein</fullName>
    </submittedName>
</protein>
<dbReference type="EMBL" id="MU254185">
    <property type="protein sequence ID" value="KAG9241604.1"/>
    <property type="molecule type" value="Genomic_DNA"/>
</dbReference>
<dbReference type="Proteomes" id="UP000887226">
    <property type="component" value="Unassembled WGS sequence"/>
</dbReference>